<dbReference type="Proteomes" id="UP000712600">
    <property type="component" value="Unassembled WGS sequence"/>
</dbReference>
<proteinExistence type="predicted"/>
<protein>
    <recommendedName>
        <fullName evidence="4">CCHC-type domain-containing protein</fullName>
    </recommendedName>
</protein>
<feature type="compositionally biased region" description="Basic and acidic residues" evidence="1">
    <location>
        <begin position="129"/>
        <end position="145"/>
    </location>
</feature>
<feature type="region of interest" description="Disordered" evidence="1">
    <location>
        <begin position="117"/>
        <end position="162"/>
    </location>
</feature>
<sequence length="190" mass="21206">MDPEEIPTDNPPPINQPKGPWVTVAKGKQVQKKYDAAGVPDHFHPETLACTHLDVAKVFVLADLSKELPDKINYVIQGKDTIVQFIYPWLPPKCVKCGRWGHFDTFCKQNKGEKRVEEVGEGSTSVGKEGNKVEEGSEGKNKVEENPGNGWKEVSMEKVGRSPKSQLNQVIITTPSRYEALRLRKVLEGN</sequence>
<evidence type="ECO:0000313" key="2">
    <source>
        <dbReference type="EMBL" id="KAF3489215.1"/>
    </source>
</evidence>
<dbReference type="EMBL" id="QGKX02002183">
    <property type="protein sequence ID" value="KAF3489215.1"/>
    <property type="molecule type" value="Genomic_DNA"/>
</dbReference>
<comment type="caution">
    <text evidence="2">The sequence shown here is derived from an EMBL/GenBank/DDBJ whole genome shotgun (WGS) entry which is preliminary data.</text>
</comment>
<feature type="region of interest" description="Disordered" evidence="1">
    <location>
        <begin position="1"/>
        <end position="20"/>
    </location>
</feature>
<dbReference type="AlphaFoldDB" id="A0A8S9MYS5"/>
<gene>
    <name evidence="2" type="ORF">F2Q69_00055187</name>
</gene>
<organism evidence="2 3">
    <name type="scientific">Brassica cretica</name>
    <name type="common">Mustard</name>
    <dbReference type="NCBI Taxonomy" id="69181"/>
    <lineage>
        <taxon>Eukaryota</taxon>
        <taxon>Viridiplantae</taxon>
        <taxon>Streptophyta</taxon>
        <taxon>Embryophyta</taxon>
        <taxon>Tracheophyta</taxon>
        <taxon>Spermatophyta</taxon>
        <taxon>Magnoliopsida</taxon>
        <taxon>eudicotyledons</taxon>
        <taxon>Gunneridae</taxon>
        <taxon>Pentapetalae</taxon>
        <taxon>rosids</taxon>
        <taxon>malvids</taxon>
        <taxon>Brassicales</taxon>
        <taxon>Brassicaceae</taxon>
        <taxon>Brassiceae</taxon>
        <taxon>Brassica</taxon>
    </lineage>
</organism>
<dbReference type="PANTHER" id="PTHR31286">
    <property type="entry name" value="GLYCINE-RICH CELL WALL STRUCTURAL PROTEIN 1.8-LIKE"/>
    <property type="match status" value="1"/>
</dbReference>
<dbReference type="PANTHER" id="PTHR31286:SF148">
    <property type="entry name" value="DUF4283 DOMAIN-CONTAINING PROTEIN"/>
    <property type="match status" value="1"/>
</dbReference>
<name>A0A8S9MYS5_BRACR</name>
<evidence type="ECO:0000313" key="3">
    <source>
        <dbReference type="Proteomes" id="UP000712600"/>
    </source>
</evidence>
<evidence type="ECO:0008006" key="4">
    <source>
        <dbReference type="Google" id="ProtNLM"/>
    </source>
</evidence>
<evidence type="ECO:0000256" key="1">
    <source>
        <dbReference type="SAM" id="MobiDB-lite"/>
    </source>
</evidence>
<dbReference type="InterPro" id="IPR040256">
    <property type="entry name" value="At4g02000-like"/>
</dbReference>
<reference evidence="2" key="1">
    <citation type="submission" date="2019-12" db="EMBL/GenBank/DDBJ databases">
        <title>Genome sequencing and annotation of Brassica cretica.</title>
        <authorList>
            <person name="Studholme D.J."/>
            <person name="Sarris P."/>
        </authorList>
    </citation>
    <scope>NUCLEOTIDE SEQUENCE</scope>
    <source>
        <strain evidence="2">PFS-109/04</strain>
        <tissue evidence="2">Leaf</tissue>
    </source>
</reference>
<accession>A0A8S9MYS5</accession>